<dbReference type="Proteomes" id="UP000622707">
    <property type="component" value="Unassembled WGS sequence"/>
</dbReference>
<dbReference type="PANTHER" id="PTHR43434:SF1">
    <property type="entry name" value="PHOSPHOGLYCOLATE PHOSPHATASE"/>
    <property type="match status" value="1"/>
</dbReference>
<dbReference type="GO" id="GO:0016787">
    <property type="term" value="F:hydrolase activity"/>
    <property type="evidence" value="ECO:0007669"/>
    <property type="project" value="UniProtKB-KW"/>
</dbReference>
<dbReference type="InterPro" id="IPR023214">
    <property type="entry name" value="HAD_sf"/>
</dbReference>
<evidence type="ECO:0000256" key="1">
    <source>
        <dbReference type="ARBA" id="ARBA00000830"/>
    </source>
</evidence>
<reference evidence="5 6" key="1">
    <citation type="journal article" date="2017" name="Int. J. Syst. Evol. Microbiol.">
        <title>Ramlibacter alkalitolerans sp. nov., alkali-tolerant bacterium isolated from soil of ginseng.</title>
        <authorList>
            <person name="Lee D.H."/>
            <person name="Cha C.J."/>
        </authorList>
    </citation>
    <scope>NUCLEOTIDE SEQUENCE [LARGE SCALE GENOMIC DNA]</scope>
    <source>
        <strain evidence="5 6">KACC 19305</strain>
    </source>
</reference>
<dbReference type="SFLD" id="SFLDG01129">
    <property type="entry name" value="C1.5:_HAD__Beta-PGM__Phosphata"/>
    <property type="match status" value="1"/>
</dbReference>
<dbReference type="Gene3D" id="3.40.50.1000">
    <property type="entry name" value="HAD superfamily/HAD-like"/>
    <property type="match status" value="1"/>
</dbReference>
<evidence type="ECO:0000313" key="6">
    <source>
        <dbReference type="Proteomes" id="UP000622707"/>
    </source>
</evidence>
<dbReference type="SUPFAM" id="SSF56784">
    <property type="entry name" value="HAD-like"/>
    <property type="match status" value="1"/>
</dbReference>
<comment type="pathway">
    <text evidence="2">Organic acid metabolism; glycolate biosynthesis; glycolate from 2-phosphoglycolate: step 1/1.</text>
</comment>
<dbReference type="InterPro" id="IPR036412">
    <property type="entry name" value="HAD-like_sf"/>
</dbReference>
<sequence length="251" mass="27530">MSLDLTRIQALCFDIDGTLADTDDHLVAQLAAMLDKVPLVSGRRSEKLARQAVMGLETPVHGAYAWLDRLGLDVPAQRLRDRLKAMKVRQLDPAHTRNPEAIDEVPHDMVAGVQEMLHKLAQHYPMCTITTGGAPRVERFLEHYGVRELFKVVVGAQTTRRMKPHPEPLLYAARIMEVDPKACVMIGDTTIDVRCGRLAGAQTVAVLCGFGTERELQEAGANLILRTTSDLLGVLKPEQDPLGTTASPEPG</sequence>
<name>A0ABS1JLM3_9BURK</name>
<keyword evidence="5" id="KW-0378">Hydrolase</keyword>
<dbReference type="Gene3D" id="1.10.150.240">
    <property type="entry name" value="Putative phosphatase, domain 2"/>
    <property type="match status" value="1"/>
</dbReference>
<comment type="similarity">
    <text evidence="3">Belongs to the HAD-like hydrolase superfamily. CbbY/CbbZ/Gph/YieH family.</text>
</comment>
<dbReference type="SFLD" id="SFLDS00003">
    <property type="entry name" value="Haloacid_Dehalogenase"/>
    <property type="match status" value="1"/>
</dbReference>
<dbReference type="NCBIfam" id="TIGR01549">
    <property type="entry name" value="HAD-SF-IA-v1"/>
    <property type="match status" value="1"/>
</dbReference>
<comment type="catalytic activity">
    <reaction evidence="1">
        <text>2-phosphoglycolate + H2O = glycolate + phosphate</text>
        <dbReference type="Rhea" id="RHEA:14369"/>
        <dbReference type="ChEBI" id="CHEBI:15377"/>
        <dbReference type="ChEBI" id="CHEBI:29805"/>
        <dbReference type="ChEBI" id="CHEBI:43474"/>
        <dbReference type="ChEBI" id="CHEBI:58033"/>
        <dbReference type="EC" id="3.1.3.18"/>
    </reaction>
</comment>
<dbReference type="Pfam" id="PF00702">
    <property type="entry name" value="Hydrolase"/>
    <property type="match status" value="1"/>
</dbReference>
<dbReference type="EC" id="3.1.3.18" evidence="4"/>
<protein>
    <recommendedName>
        <fullName evidence="4">phosphoglycolate phosphatase</fullName>
        <ecNumber evidence="4">3.1.3.18</ecNumber>
    </recommendedName>
</protein>
<comment type="caution">
    <text evidence="5">The sequence shown here is derived from an EMBL/GenBank/DDBJ whole genome shotgun (WGS) entry which is preliminary data.</text>
</comment>
<evidence type="ECO:0000256" key="3">
    <source>
        <dbReference type="ARBA" id="ARBA00006171"/>
    </source>
</evidence>
<organism evidence="5 6">
    <name type="scientific">Ramlibacter alkalitolerans</name>
    <dbReference type="NCBI Taxonomy" id="2039631"/>
    <lineage>
        <taxon>Bacteria</taxon>
        <taxon>Pseudomonadati</taxon>
        <taxon>Pseudomonadota</taxon>
        <taxon>Betaproteobacteria</taxon>
        <taxon>Burkholderiales</taxon>
        <taxon>Comamonadaceae</taxon>
        <taxon>Ramlibacter</taxon>
    </lineage>
</organism>
<keyword evidence="6" id="KW-1185">Reference proteome</keyword>
<accession>A0ABS1JLM3</accession>
<evidence type="ECO:0000313" key="5">
    <source>
        <dbReference type="EMBL" id="MBL0424816.1"/>
    </source>
</evidence>
<dbReference type="RefSeq" id="WP_201688045.1">
    <property type="nucleotide sequence ID" value="NZ_JAEQND010000003.1"/>
</dbReference>
<evidence type="ECO:0000256" key="2">
    <source>
        <dbReference type="ARBA" id="ARBA00004818"/>
    </source>
</evidence>
<dbReference type="EMBL" id="JAEQND010000003">
    <property type="protein sequence ID" value="MBL0424816.1"/>
    <property type="molecule type" value="Genomic_DNA"/>
</dbReference>
<dbReference type="InterPro" id="IPR023198">
    <property type="entry name" value="PGP-like_dom2"/>
</dbReference>
<dbReference type="InterPro" id="IPR050155">
    <property type="entry name" value="HAD-like_hydrolase_sf"/>
</dbReference>
<evidence type="ECO:0000256" key="4">
    <source>
        <dbReference type="ARBA" id="ARBA00013078"/>
    </source>
</evidence>
<dbReference type="InterPro" id="IPR006439">
    <property type="entry name" value="HAD-SF_hydro_IA"/>
</dbReference>
<gene>
    <name evidence="5" type="ORF">JI746_06820</name>
</gene>
<dbReference type="PANTHER" id="PTHR43434">
    <property type="entry name" value="PHOSPHOGLYCOLATE PHOSPHATASE"/>
    <property type="match status" value="1"/>
</dbReference>
<proteinExistence type="inferred from homology"/>